<dbReference type="Pfam" id="PF13091">
    <property type="entry name" value="PLDc_2"/>
    <property type="match status" value="2"/>
</dbReference>
<feature type="domain" description="PLD phosphodiesterase" evidence="2">
    <location>
        <begin position="287"/>
        <end position="314"/>
    </location>
</feature>
<comment type="similarity">
    <text evidence="1">Belongs to the phospholipase D family. Cardiolipin synthase subfamily. ClsB sub-subfamily.</text>
</comment>
<dbReference type="Gene3D" id="3.30.870.10">
    <property type="entry name" value="Endonuclease Chain A"/>
    <property type="match status" value="2"/>
</dbReference>
<dbReference type="OrthoDB" id="9762009at2"/>
<dbReference type="SMART" id="SM00155">
    <property type="entry name" value="PLDc"/>
    <property type="match status" value="2"/>
</dbReference>
<keyword evidence="4" id="KW-1185">Reference proteome</keyword>
<organism evidence="3 4">
    <name type="scientific">Methyloversatilis universalis (strain ATCC BAA-1314 / DSM 25237 / JCM 13912 / CCUG 52030 / FAM5)</name>
    <dbReference type="NCBI Taxonomy" id="1000565"/>
    <lineage>
        <taxon>Bacteria</taxon>
        <taxon>Pseudomonadati</taxon>
        <taxon>Pseudomonadota</taxon>
        <taxon>Betaproteobacteria</taxon>
        <taxon>Nitrosomonadales</taxon>
        <taxon>Sterolibacteriaceae</taxon>
        <taxon>Methyloversatilis</taxon>
    </lineage>
</organism>
<dbReference type="EMBL" id="AFHG01000028">
    <property type="protein sequence ID" value="EGK73450.1"/>
    <property type="molecule type" value="Genomic_DNA"/>
</dbReference>
<reference evidence="3 4" key="1">
    <citation type="journal article" date="2011" name="J. Bacteriol.">
        <title>Genome sequence of Methyloversatilis universalis FAM5T, a methylotrophic representative of the order Rhodocyclales.</title>
        <authorList>
            <person name="Kittichotirat W."/>
            <person name="Good N.M."/>
            <person name="Hall R."/>
            <person name="Bringel F."/>
            <person name="Lajus A."/>
            <person name="Medigue C."/>
            <person name="Smalley N.E."/>
            <person name="Beck D."/>
            <person name="Bumgarner R."/>
            <person name="Vuilleumier S."/>
            <person name="Kalyuzhnaya M.G."/>
        </authorList>
    </citation>
    <scope>NUCLEOTIDE SEQUENCE [LARGE SCALE GENOMIC DNA]</scope>
    <source>
        <strain evidence="4">ATCC BAA-1314 / JCM 13912 / FAM5</strain>
    </source>
</reference>
<keyword evidence="1" id="KW-0594">Phospholipid biosynthesis</keyword>
<comment type="catalytic activity">
    <reaction evidence="1">
        <text>2 a 1,2-diacyl-sn-glycero-3-phospho-(1'-sn-glycerol) = a cardiolipin + glycerol</text>
        <dbReference type="Rhea" id="RHEA:31451"/>
        <dbReference type="ChEBI" id="CHEBI:17754"/>
        <dbReference type="ChEBI" id="CHEBI:62237"/>
        <dbReference type="ChEBI" id="CHEBI:64716"/>
    </reaction>
</comment>
<feature type="domain" description="PLD phosphodiesterase" evidence="2">
    <location>
        <begin position="107"/>
        <end position="134"/>
    </location>
</feature>
<dbReference type="InterPro" id="IPR025202">
    <property type="entry name" value="PLD-like_dom"/>
</dbReference>
<feature type="active site" evidence="1">
    <location>
        <position position="114"/>
    </location>
</feature>
<dbReference type="Proteomes" id="UP000005019">
    <property type="component" value="Unassembled WGS sequence"/>
</dbReference>
<dbReference type="PANTHER" id="PTHR21248">
    <property type="entry name" value="CARDIOLIPIN SYNTHASE"/>
    <property type="match status" value="1"/>
</dbReference>
<feature type="active site" evidence="1">
    <location>
        <position position="299"/>
    </location>
</feature>
<keyword evidence="1" id="KW-0443">Lipid metabolism</keyword>
<dbReference type="eggNOG" id="COG1502">
    <property type="taxonomic scope" value="Bacteria"/>
</dbReference>
<evidence type="ECO:0000313" key="3">
    <source>
        <dbReference type="EMBL" id="EGK73450.1"/>
    </source>
</evidence>
<feature type="active site" evidence="1">
    <location>
        <position position="292"/>
    </location>
</feature>
<dbReference type="PIRSF" id="PIRSF000850">
    <property type="entry name" value="Phospholipase_D_PSS"/>
    <property type="match status" value="1"/>
</dbReference>
<dbReference type="PANTHER" id="PTHR21248:SF22">
    <property type="entry name" value="PHOSPHOLIPASE D"/>
    <property type="match status" value="1"/>
</dbReference>
<proteinExistence type="inferred from homology"/>
<dbReference type="GO" id="GO:0005886">
    <property type="term" value="C:plasma membrane"/>
    <property type="evidence" value="ECO:0007669"/>
    <property type="project" value="UniProtKB-SubCell"/>
</dbReference>
<keyword evidence="1" id="KW-1208">Phospholipid metabolism</keyword>
<comment type="caution">
    <text evidence="3">The sequence shown here is derived from an EMBL/GenBank/DDBJ whole genome shotgun (WGS) entry which is preliminary data.</text>
</comment>
<evidence type="ECO:0000259" key="2">
    <source>
        <dbReference type="PROSITE" id="PS50035"/>
    </source>
</evidence>
<dbReference type="NCBIfam" id="NF008427">
    <property type="entry name" value="PRK11263.1"/>
    <property type="match status" value="1"/>
</dbReference>
<sequence length="391" mass="44583">MSRLLPGNDVRLLVCGMQYFPALEQAINAARSEIFLETYIFADDDTGRRIATALARAARRGVRVRVLVDGFGAREFELTHQRGLEADGVHVLTFRPEVGRLSFRRNRLRRMHRKMAVIDGETGFVGGINIIDDMHTPHQTPPRFDYAVSVRGPLVARMQAECQKLWERVAWATLQFRPRLPRAPHYGHRHAGRVRAALLVRDNLRHRHDIENAYLQAIDAAYDEILIANAYFLPGRRFRQALIAAAARGVKVTLILQGRVEYALLHYASQALYGSLLSQGVRIFEYRRSFLHAKAAVVDRDWATVGSSNIDPFSLMLAREANVVVRDAGFADELRQSLRAAAKHGGRELRHRQWRARPLHERVLRWLAYGVVRLMIGLAGERVSRHMLRKS</sequence>
<keyword evidence="1" id="KW-0472">Membrane</keyword>
<dbReference type="RefSeq" id="WP_008057698.1">
    <property type="nucleotide sequence ID" value="NZ_AFHG01000028.1"/>
</dbReference>
<dbReference type="InterPro" id="IPR030872">
    <property type="entry name" value="Cardiolipin_synth_ClsB"/>
</dbReference>
<dbReference type="InterPro" id="IPR001736">
    <property type="entry name" value="PLipase_D/transphosphatidylase"/>
</dbReference>
<dbReference type="GO" id="GO:0032049">
    <property type="term" value="P:cardiolipin biosynthetic process"/>
    <property type="evidence" value="ECO:0007669"/>
    <property type="project" value="InterPro"/>
</dbReference>
<name>F5R7H1_METUF</name>
<evidence type="ECO:0000313" key="4">
    <source>
        <dbReference type="Proteomes" id="UP000005019"/>
    </source>
</evidence>
<protein>
    <recommendedName>
        <fullName evidence="1">Cardiolipin synthase B</fullName>
        <shortName evidence="1">CL synthase</shortName>
        <ecNumber evidence="1">2.7.8.-</ecNumber>
    </recommendedName>
</protein>
<dbReference type="SUPFAM" id="SSF56024">
    <property type="entry name" value="Phospholipase D/nuclease"/>
    <property type="match status" value="2"/>
</dbReference>
<dbReference type="PROSITE" id="PS50035">
    <property type="entry name" value="PLD"/>
    <property type="match status" value="2"/>
</dbReference>
<keyword evidence="1" id="KW-0808">Transferase</keyword>
<dbReference type="EC" id="2.7.8.-" evidence="1"/>
<comment type="function">
    <text evidence="1">Catalyzes the phosphatidyl group transfer from one phosphatidylglycerol molecule to another to form cardiolipin (CL) (diphosphatidylglycerol) and glycerol.</text>
</comment>
<dbReference type="GO" id="GO:0008808">
    <property type="term" value="F:cardiolipin synthase activity"/>
    <property type="evidence" value="ECO:0007669"/>
    <property type="project" value="InterPro"/>
</dbReference>
<accession>F5R7H1</accession>
<feature type="active site" evidence="1">
    <location>
        <position position="112"/>
    </location>
</feature>
<keyword evidence="1" id="KW-0444">Lipid biosynthesis</keyword>
<gene>
    <name evidence="1" type="primary">clsB</name>
    <name evidence="3" type="ORF">METUNv1_00077</name>
</gene>
<feature type="active site" evidence="1">
    <location>
        <position position="294"/>
    </location>
</feature>
<dbReference type="HAMAP" id="MF_01917">
    <property type="entry name" value="Cardiolipin_synth_ClsB"/>
    <property type="match status" value="1"/>
</dbReference>
<feature type="active site" evidence="1">
    <location>
        <position position="119"/>
    </location>
</feature>
<dbReference type="STRING" id="1000565.METUNv1_00077"/>
<keyword evidence="1" id="KW-1003">Cell membrane</keyword>
<dbReference type="AlphaFoldDB" id="F5R7H1"/>
<comment type="subcellular location">
    <subcellularLocation>
        <location evidence="1">Cell membrane</location>
        <topology evidence="1">Peripheral membrane protein</topology>
    </subcellularLocation>
</comment>
<dbReference type="CDD" id="cd09159">
    <property type="entry name" value="PLDc_ybhO_like_2"/>
    <property type="match status" value="1"/>
</dbReference>
<evidence type="ECO:0000256" key="1">
    <source>
        <dbReference type="HAMAP-Rule" id="MF_01917"/>
    </source>
</evidence>